<dbReference type="NCBIfam" id="TIGR00778">
    <property type="entry name" value="ahpD_dom"/>
    <property type="match status" value="1"/>
</dbReference>
<evidence type="ECO:0000313" key="2">
    <source>
        <dbReference type="EMBL" id="RVU20051.1"/>
    </source>
</evidence>
<evidence type="ECO:0000313" key="3">
    <source>
        <dbReference type="Proteomes" id="UP000286997"/>
    </source>
</evidence>
<dbReference type="AlphaFoldDB" id="A0A3S2VXN9"/>
<sequence length="158" mass="16679">MTDPLRQPEPRLSRPAFFAHVPEAEAALRALSRAVAGSGLDLGLIELVKLRLSQVNGCGFCTAYHLAEARRLGVAADRLDALPVWREMPGFSPAERAALAYAEAVNAAGHGVPDALHEAAGAVLGEADLARLTVAVALIGAWNRIAATWRFAPRPDGP</sequence>
<dbReference type="RefSeq" id="WP_127727773.1">
    <property type="nucleotide sequence ID" value="NZ_SACP01000004.1"/>
</dbReference>
<dbReference type="InterPro" id="IPR029032">
    <property type="entry name" value="AhpD-like"/>
</dbReference>
<keyword evidence="3" id="KW-1185">Reference proteome</keyword>
<organism evidence="2 3">
    <name type="scientific">Methylobacterium oryzihabitans</name>
    <dbReference type="NCBI Taxonomy" id="2499852"/>
    <lineage>
        <taxon>Bacteria</taxon>
        <taxon>Pseudomonadati</taxon>
        <taxon>Pseudomonadota</taxon>
        <taxon>Alphaproteobacteria</taxon>
        <taxon>Hyphomicrobiales</taxon>
        <taxon>Methylobacteriaceae</taxon>
        <taxon>Methylobacterium</taxon>
    </lineage>
</organism>
<dbReference type="InterPro" id="IPR003779">
    <property type="entry name" value="CMD-like"/>
</dbReference>
<reference evidence="2 3" key="1">
    <citation type="submission" date="2019-01" db="EMBL/GenBank/DDBJ databases">
        <authorList>
            <person name="Chen W.-M."/>
        </authorList>
    </citation>
    <scope>NUCLEOTIDE SEQUENCE [LARGE SCALE GENOMIC DNA]</scope>
    <source>
        <strain evidence="2 3">TER-1</strain>
    </source>
</reference>
<dbReference type="InterPro" id="IPR004675">
    <property type="entry name" value="AhpD_core"/>
</dbReference>
<dbReference type="PANTHER" id="PTHR35446">
    <property type="entry name" value="SI:CH211-175M2.5"/>
    <property type="match status" value="1"/>
</dbReference>
<dbReference type="SUPFAM" id="SSF69118">
    <property type="entry name" value="AhpD-like"/>
    <property type="match status" value="1"/>
</dbReference>
<protein>
    <submittedName>
        <fullName evidence="2">Carboxymuconolactone decarboxylase family protein</fullName>
    </submittedName>
</protein>
<dbReference type="OrthoDB" id="9801997at2"/>
<gene>
    <name evidence="2" type="ORF">EOE48_05405</name>
</gene>
<dbReference type="PANTHER" id="PTHR35446:SF2">
    <property type="entry name" value="CARBOXYMUCONOLACTONE DECARBOXYLASE-LIKE DOMAIN-CONTAINING PROTEIN"/>
    <property type="match status" value="1"/>
</dbReference>
<feature type="domain" description="Carboxymuconolactone decarboxylase-like" evidence="1">
    <location>
        <begin position="22"/>
        <end position="104"/>
    </location>
</feature>
<name>A0A3S2VXN9_9HYPH</name>
<evidence type="ECO:0000259" key="1">
    <source>
        <dbReference type="Pfam" id="PF02627"/>
    </source>
</evidence>
<proteinExistence type="predicted"/>
<comment type="caution">
    <text evidence="2">The sequence shown here is derived from an EMBL/GenBank/DDBJ whole genome shotgun (WGS) entry which is preliminary data.</text>
</comment>
<dbReference type="Pfam" id="PF02627">
    <property type="entry name" value="CMD"/>
    <property type="match status" value="1"/>
</dbReference>
<accession>A0A3S2VXN9</accession>
<dbReference type="Gene3D" id="1.20.1290.10">
    <property type="entry name" value="AhpD-like"/>
    <property type="match status" value="1"/>
</dbReference>
<dbReference type="EMBL" id="SACP01000004">
    <property type="protein sequence ID" value="RVU20051.1"/>
    <property type="molecule type" value="Genomic_DNA"/>
</dbReference>
<dbReference type="Proteomes" id="UP000286997">
    <property type="component" value="Unassembled WGS sequence"/>
</dbReference>
<dbReference type="GO" id="GO:0051920">
    <property type="term" value="F:peroxiredoxin activity"/>
    <property type="evidence" value="ECO:0007669"/>
    <property type="project" value="InterPro"/>
</dbReference>